<reference evidence="1" key="1">
    <citation type="submission" date="2021-05" db="UniProtKB">
        <authorList>
            <consortium name="EnsemblPlants"/>
        </authorList>
    </citation>
    <scope>IDENTIFICATION</scope>
    <source>
        <strain evidence="1">subsp. malaccensis</strain>
    </source>
</reference>
<proteinExistence type="predicted"/>
<keyword evidence="2" id="KW-1185">Reference proteome</keyword>
<evidence type="ECO:0000313" key="1">
    <source>
        <dbReference type="EnsemblPlants" id="Ma10_p00930.1"/>
    </source>
</evidence>
<dbReference type="EnsemblPlants" id="Ma10_t00930.1">
    <property type="protein sequence ID" value="Ma10_p00930.1"/>
    <property type="gene ID" value="Ma10_g00930"/>
</dbReference>
<dbReference type="Proteomes" id="UP000012960">
    <property type="component" value="Unplaced"/>
</dbReference>
<dbReference type="InParanoid" id="A0A804KR81"/>
<dbReference type="Gramene" id="Ma10_t00930.1">
    <property type="protein sequence ID" value="Ma10_p00930.1"/>
    <property type="gene ID" value="Ma10_g00930"/>
</dbReference>
<accession>A0A804KR81</accession>
<name>A0A804KR81_MUSAM</name>
<organism evidence="1 2">
    <name type="scientific">Musa acuminata subsp. malaccensis</name>
    <name type="common">Wild banana</name>
    <name type="synonym">Musa malaccensis</name>
    <dbReference type="NCBI Taxonomy" id="214687"/>
    <lineage>
        <taxon>Eukaryota</taxon>
        <taxon>Viridiplantae</taxon>
        <taxon>Streptophyta</taxon>
        <taxon>Embryophyta</taxon>
        <taxon>Tracheophyta</taxon>
        <taxon>Spermatophyta</taxon>
        <taxon>Magnoliopsida</taxon>
        <taxon>Liliopsida</taxon>
        <taxon>Zingiberales</taxon>
        <taxon>Musaceae</taxon>
        <taxon>Musa</taxon>
    </lineage>
</organism>
<protein>
    <submittedName>
        <fullName evidence="1">Uncharacterized protein</fullName>
    </submittedName>
</protein>
<sequence length="12" mass="1387">MLGRLLKGRKSK</sequence>
<evidence type="ECO:0000313" key="2">
    <source>
        <dbReference type="Proteomes" id="UP000012960"/>
    </source>
</evidence>